<sequence>MIKIFIAMANQRHTMAIVLVMCICLLSSTLAYPVHESYSGRGAKAEGKPRLRAHMSDGAQPRFAEYPLLYSSGFQRQ</sequence>
<dbReference type="Proteomes" id="UP000054359">
    <property type="component" value="Unassembled WGS sequence"/>
</dbReference>
<dbReference type="EMBL" id="KK112101">
    <property type="protein sequence ID" value="KFM56732.1"/>
    <property type="molecule type" value="Genomic_DNA"/>
</dbReference>
<keyword evidence="3" id="KW-1185">Reference proteome</keyword>
<protein>
    <submittedName>
        <fullName evidence="2">Uncharacterized protein</fullName>
    </submittedName>
</protein>
<evidence type="ECO:0000313" key="2">
    <source>
        <dbReference type="EMBL" id="KFM56732.1"/>
    </source>
</evidence>
<feature type="signal peptide" evidence="1">
    <location>
        <begin position="1"/>
        <end position="31"/>
    </location>
</feature>
<organism evidence="2 3">
    <name type="scientific">Stegodyphus mimosarum</name>
    <name type="common">African social velvet spider</name>
    <dbReference type="NCBI Taxonomy" id="407821"/>
    <lineage>
        <taxon>Eukaryota</taxon>
        <taxon>Metazoa</taxon>
        <taxon>Ecdysozoa</taxon>
        <taxon>Arthropoda</taxon>
        <taxon>Chelicerata</taxon>
        <taxon>Arachnida</taxon>
        <taxon>Araneae</taxon>
        <taxon>Araneomorphae</taxon>
        <taxon>Entelegynae</taxon>
        <taxon>Eresoidea</taxon>
        <taxon>Eresidae</taxon>
        <taxon>Stegodyphus</taxon>
    </lineage>
</organism>
<proteinExistence type="predicted"/>
<evidence type="ECO:0000313" key="3">
    <source>
        <dbReference type="Proteomes" id="UP000054359"/>
    </source>
</evidence>
<dbReference type="AlphaFoldDB" id="A0A087SV43"/>
<evidence type="ECO:0000256" key="1">
    <source>
        <dbReference type="SAM" id="SignalP"/>
    </source>
</evidence>
<reference evidence="2 3" key="1">
    <citation type="submission" date="2013-11" db="EMBL/GenBank/DDBJ databases">
        <title>Genome sequencing of Stegodyphus mimosarum.</title>
        <authorList>
            <person name="Bechsgaard J."/>
        </authorList>
    </citation>
    <scope>NUCLEOTIDE SEQUENCE [LARGE SCALE GENOMIC DNA]</scope>
</reference>
<accession>A0A087SV43</accession>
<keyword evidence="1" id="KW-0732">Signal</keyword>
<gene>
    <name evidence="2" type="ORF">X975_26649</name>
</gene>
<feature type="chain" id="PRO_5001829062" evidence="1">
    <location>
        <begin position="32"/>
        <end position="77"/>
    </location>
</feature>
<feature type="non-terminal residue" evidence="2">
    <location>
        <position position="77"/>
    </location>
</feature>
<name>A0A087SV43_STEMI</name>